<feature type="binding site" evidence="14">
    <location>
        <position position="96"/>
    </location>
    <ligand>
        <name>ATP</name>
        <dbReference type="ChEBI" id="CHEBI:30616"/>
    </ligand>
</feature>
<dbReference type="SMART" id="SM00220">
    <property type="entry name" value="S_TKc"/>
    <property type="match status" value="1"/>
</dbReference>
<evidence type="ECO:0000256" key="8">
    <source>
        <dbReference type="ARBA" id="ARBA00022777"/>
    </source>
</evidence>
<keyword evidence="18" id="KW-1185">Reference proteome</keyword>
<dbReference type="PROSITE" id="PS50011">
    <property type="entry name" value="PROTEIN_KINASE_DOM"/>
    <property type="match status" value="1"/>
</dbReference>
<evidence type="ECO:0000256" key="2">
    <source>
        <dbReference type="ARBA" id="ARBA00012513"/>
    </source>
</evidence>
<dbReference type="Pfam" id="PF00069">
    <property type="entry name" value="Pkinase"/>
    <property type="match status" value="1"/>
</dbReference>
<evidence type="ECO:0000256" key="1">
    <source>
        <dbReference type="ARBA" id="ARBA00001946"/>
    </source>
</evidence>
<evidence type="ECO:0000259" key="16">
    <source>
        <dbReference type="PROSITE" id="PS50011"/>
    </source>
</evidence>
<dbReference type="Gene3D" id="3.30.200.20">
    <property type="entry name" value="Phosphorylase Kinase, domain 1"/>
    <property type="match status" value="1"/>
</dbReference>
<dbReference type="InterPro" id="IPR000719">
    <property type="entry name" value="Prot_kinase_dom"/>
</dbReference>
<keyword evidence="7 14" id="KW-0547">Nucleotide-binding</keyword>
<keyword evidence="5" id="KW-0479">Metal-binding</keyword>
<evidence type="ECO:0000256" key="12">
    <source>
        <dbReference type="ARBA" id="ARBA00047899"/>
    </source>
</evidence>
<dbReference type="GO" id="GO:0004674">
    <property type="term" value="F:protein serine/threonine kinase activity"/>
    <property type="evidence" value="ECO:0007669"/>
    <property type="project" value="UniProtKB-KW"/>
</dbReference>
<dbReference type="InterPro" id="IPR011009">
    <property type="entry name" value="Kinase-like_dom_sf"/>
</dbReference>
<evidence type="ECO:0000256" key="9">
    <source>
        <dbReference type="ARBA" id="ARBA00022837"/>
    </source>
</evidence>
<keyword evidence="3 15" id="KW-0723">Serine/threonine-protein kinase</keyword>
<dbReference type="FunFam" id="3.30.200.20:FF:000315">
    <property type="entry name" value="Calcium-dependent protein kinase 3"/>
    <property type="match status" value="1"/>
</dbReference>
<dbReference type="GO" id="GO:0046872">
    <property type="term" value="F:metal ion binding"/>
    <property type="evidence" value="ECO:0007669"/>
    <property type="project" value="UniProtKB-KW"/>
</dbReference>
<dbReference type="EMBL" id="JALLAZ020000196">
    <property type="protein sequence ID" value="KAL3801292.1"/>
    <property type="molecule type" value="Genomic_DNA"/>
</dbReference>
<gene>
    <name evidence="17" type="ORF">ACHAW5_000753</name>
</gene>
<dbReference type="EC" id="2.7.11.1" evidence="2"/>
<evidence type="ECO:0000256" key="10">
    <source>
        <dbReference type="ARBA" id="ARBA00022840"/>
    </source>
</evidence>
<sequence length="331" mass="37401">MEMSYSYDDFLTKDARCISIESSSLESSPASSPLISPKCSPVSIESTRRSYIAVTDGRQCDITDVYNISATILGTGNYGCVRECQHRTTGARCAVKTISKSKVSRYDQILREIQLLRAVGDHRFVMRMIDCFEDAEYVHIVTERYTGGELFDRIVDNTHGRGCLAEDEAARIIKSLLEAVAYLHGKNIVHRDIKPENILFETNDWFSPVKLIDFGLSRRHEPNDSLMTNRVGTPYYMSPAVLRGKYDRSCDLWSVGIVAYILLSGYPPFNGSTDVEVHDSVRIGDLVFEDVIWGSLSRESRDFIRKLLSMDSSGIFCSAEEALRHPWMSCR</sequence>
<keyword evidence="10 14" id="KW-0067">ATP-binding</keyword>
<dbReference type="PANTHER" id="PTHR24349">
    <property type="entry name" value="SERINE/THREONINE-PROTEIN KINASE"/>
    <property type="match status" value="1"/>
</dbReference>
<dbReference type="GO" id="GO:0005524">
    <property type="term" value="F:ATP binding"/>
    <property type="evidence" value="ECO:0007669"/>
    <property type="project" value="UniProtKB-UniRule"/>
</dbReference>
<comment type="catalytic activity">
    <reaction evidence="13">
        <text>L-seryl-[protein] + ATP = O-phospho-L-seryl-[protein] + ADP + H(+)</text>
        <dbReference type="Rhea" id="RHEA:17989"/>
        <dbReference type="Rhea" id="RHEA-COMP:9863"/>
        <dbReference type="Rhea" id="RHEA-COMP:11604"/>
        <dbReference type="ChEBI" id="CHEBI:15378"/>
        <dbReference type="ChEBI" id="CHEBI:29999"/>
        <dbReference type="ChEBI" id="CHEBI:30616"/>
        <dbReference type="ChEBI" id="CHEBI:83421"/>
        <dbReference type="ChEBI" id="CHEBI:456216"/>
        <dbReference type="EC" id="2.7.11.1"/>
    </reaction>
</comment>
<evidence type="ECO:0000256" key="3">
    <source>
        <dbReference type="ARBA" id="ARBA00022527"/>
    </source>
</evidence>
<evidence type="ECO:0000256" key="15">
    <source>
        <dbReference type="RuleBase" id="RU000304"/>
    </source>
</evidence>
<protein>
    <recommendedName>
        <fullName evidence="2">non-specific serine/threonine protein kinase</fullName>
        <ecNumber evidence="2">2.7.11.1</ecNumber>
    </recommendedName>
</protein>
<evidence type="ECO:0000256" key="14">
    <source>
        <dbReference type="PROSITE-ProRule" id="PRU10141"/>
    </source>
</evidence>
<evidence type="ECO:0000256" key="7">
    <source>
        <dbReference type="ARBA" id="ARBA00022741"/>
    </source>
</evidence>
<accession>A0ABD3QME9</accession>
<name>A0ABD3QME9_9STRA</name>
<evidence type="ECO:0000256" key="11">
    <source>
        <dbReference type="ARBA" id="ARBA00024334"/>
    </source>
</evidence>
<evidence type="ECO:0000256" key="4">
    <source>
        <dbReference type="ARBA" id="ARBA00022679"/>
    </source>
</evidence>
<comment type="caution">
    <text evidence="17">The sequence shown here is derived from an EMBL/GenBank/DDBJ whole genome shotgun (WGS) entry which is preliminary data.</text>
</comment>
<keyword evidence="4" id="KW-0808">Transferase</keyword>
<evidence type="ECO:0000256" key="13">
    <source>
        <dbReference type="ARBA" id="ARBA00048679"/>
    </source>
</evidence>
<proteinExistence type="inferred from homology"/>
<dbReference type="InterPro" id="IPR050205">
    <property type="entry name" value="CDPK_Ser/Thr_kinases"/>
</dbReference>
<dbReference type="PROSITE" id="PS00108">
    <property type="entry name" value="PROTEIN_KINASE_ST"/>
    <property type="match status" value="1"/>
</dbReference>
<evidence type="ECO:0000256" key="5">
    <source>
        <dbReference type="ARBA" id="ARBA00022723"/>
    </source>
</evidence>
<dbReference type="InterPro" id="IPR008271">
    <property type="entry name" value="Ser/Thr_kinase_AS"/>
</dbReference>
<dbReference type="FunFam" id="1.10.510.10:FF:000571">
    <property type="entry name" value="Maternal embryonic leucine zipper kinase"/>
    <property type="match status" value="1"/>
</dbReference>
<dbReference type="InterPro" id="IPR017441">
    <property type="entry name" value="Protein_kinase_ATP_BS"/>
</dbReference>
<keyword evidence="6" id="KW-0677">Repeat</keyword>
<reference evidence="17 18" key="1">
    <citation type="submission" date="2024-10" db="EMBL/GenBank/DDBJ databases">
        <title>Updated reference genomes for cyclostephanoid diatoms.</title>
        <authorList>
            <person name="Roberts W.R."/>
            <person name="Alverson A.J."/>
        </authorList>
    </citation>
    <scope>NUCLEOTIDE SEQUENCE [LARGE SCALE GENOMIC DNA]</scope>
    <source>
        <strain evidence="17 18">AJA276-08</strain>
    </source>
</reference>
<dbReference type="CDD" id="cd05117">
    <property type="entry name" value="STKc_CAMK"/>
    <property type="match status" value="1"/>
</dbReference>
<organism evidence="17 18">
    <name type="scientific">Stephanodiscus triporus</name>
    <dbReference type="NCBI Taxonomy" id="2934178"/>
    <lineage>
        <taxon>Eukaryota</taxon>
        <taxon>Sar</taxon>
        <taxon>Stramenopiles</taxon>
        <taxon>Ochrophyta</taxon>
        <taxon>Bacillariophyta</taxon>
        <taxon>Coscinodiscophyceae</taxon>
        <taxon>Thalassiosirophycidae</taxon>
        <taxon>Stephanodiscales</taxon>
        <taxon>Stephanodiscaceae</taxon>
        <taxon>Stephanodiscus</taxon>
    </lineage>
</organism>
<comment type="similarity">
    <text evidence="11">Belongs to the protein kinase superfamily. Ser/Thr protein kinase family. CDPK subfamily.</text>
</comment>
<keyword evidence="9" id="KW-0106">Calcium</keyword>
<dbReference type="Gene3D" id="1.10.510.10">
    <property type="entry name" value="Transferase(Phosphotransferase) domain 1"/>
    <property type="match status" value="1"/>
</dbReference>
<dbReference type="SUPFAM" id="SSF56112">
    <property type="entry name" value="Protein kinase-like (PK-like)"/>
    <property type="match status" value="1"/>
</dbReference>
<dbReference type="PROSITE" id="PS00107">
    <property type="entry name" value="PROTEIN_KINASE_ATP"/>
    <property type="match status" value="1"/>
</dbReference>
<evidence type="ECO:0000313" key="17">
    <source>
        <dbReference type="EMBL" id="KAL3801292.1"/>
    </source>
</evidence>
<dbReference type="AlphaFoldDB" id="A0ABD3QME9"/>
<keyword evidence="8" id="KW-0418">Kinase</keyword>
<evidence type="ECO:0000313" key="18">
    <source>
        <dbReference type="Proteomes" id="UP001530315"/>
    </source>
</evidence>
<comment type="catalytic activity">
    <reaction evidence="12">
        <text>L-threonyl-[protein] + ATP = O-phospho-L-threonyl-[protein] + ADP + H(+)</text>
        <dbReference type="Rhea" id="RHEA:46608"/>
        <dbReference type="Rhea" id="RHEA-COMP:11060"/>
        <dbReference type="Rhea" id="RHEA-COMP:11605"/>
        <dbReference type="ChEBI" id="CHEBI:15378"/>
        <dbReference type="ChEBI" id="CHEBI:30013"/>
        <dbReference type="ChEBI" id="CHEBI:30616"/>
        <dbReference type="ChEBI" id="CHEBI:61977"/>
        <dbReference type="ChEBI" id="CHEBI:456216"/>
        <dbReference type="EC" id="2.7.11.1"/>
    </reaction>
</comment>
<feature type="domain" description="Protein kinase" evidence="16">
    <location>
        <begin position="67"/>
        <end position="328"/>
    </location>
</feature>
<evidence type="ECO:0000256" key="6">
    <source>
        <dbReference type="ARBA" id="ARBA00022737"/>
    </source>
</evidence>
<comment type="cofactor">
    <cofactor evidence="1">
        <name>Mg(2+)</name>
        <dbReference type="ChEBI" id="CHEBI:18420"/>
    </cofactor>
</comment>
<dbReference type="Proteomes" id="UP001530315">
    <property type="component" value="Unassembled WGS sequence"/>
</dbReference>